<evidence type="ECO:0008006" key="5">
    <source>
        <dbReference type="Google" id="ProtNLM"/>
    </source>
</evidence>
<proteinExistence type="predicted"/>
<protein>
    <recommendedName>
        <fullName evidence="5">HNH nuclease domain-containing protein</fullName>
    </recommendedName>
</protein>
<name>A0A2B7YGN5_POLH7</name>
<sequence>MLTLRSSLLLFAFILVSLSSVAQSFRFQRHSVDSADFSGSIQKRAPKEHNPLPCPPSDKKPKFSAIRDDGASVGVLPYTAEIIKQGNEAQASGSKLKPRSTVENEASIKQPKGEKLSKRIQNLLRDLYNEAEVKVATDSSAGIVFNANRNIEDQIVATRDLSGCTVVVVASPFACLMLHVWERRAEDNAEWLLNPSGPAQQAQDEEFGRKGQELLGILLAQSGGSIVDGYGRWFPADSTTVHVVAPATNPEYNDRPDLFNPWYTLLPTNPMGLIYQRGAETLQAMASEVVIPGRMFTQGNIRSYRRRYSNDPNHGTDDTEYVILKPTIMPNKEVWLVMLYDNHKAEPIVRIA</sequence>
<dbReference type="Proteomes" id="UP000224634">
    <property type="component" value="Unassembled WGS sequence"/>
</dbReference>
<keyword evidence="2" id="KW-0732">Signal</keyword>
<evidence type="ECO:0000313" key="3">
    <source>
        <dbReference type="EMBL" id="PGH20078.1"/>
    </source>
</evidence>
<comment type="caution">
    <text evidence="3">The sequence shown here is derived from an EMBL/GenBank/DDBJ whole genome shotgun (WGS) entry which is preliminary data.</text>
</comment>
<dbReference type="STRING" id="1447883.A0A2B7YGN5"/>
<evidence type="ECO:0000313" key="4">
    <source>
        <dbReference type="Proteomes" id="UP000224634"/>
    </source>
</evidence>
<feature type="region of interest" description="Disordered" evidence="1">
    <location>
        <begin position="89"/>
        <end position="110"/>
    </location>
</feature>
<evidence type="ECO:0000256" key="1">
    <source>
        <dbReference type="SAM" id="MobiDB-lite"/>
    </source>
</evidence>
<gene>
    <name evidence="3" type="ORF">AJ80_03728</name>
</gene>
<dbReference type="OrthoDB" id="5424738at2759"/>
<dbReference type="AlphaFoldDB" id="A0A2B7YGN5"/>
<feature type="region of interest" description="Disordered" evidence="1">
    <location>
        <begin position="40"/>
        <end position="59"/>
    </location>
</feature>
<feature type="signal peptide" evidence="2">
    <location>
        <begin position="1"/>
        <end position="24"/>
    </location>
</feature>
<dbReference type="EMBL" id="PDNA01000043">
    <property type="protein sequence ID" value="PGH20078.1"/>
    <property type="molecule type" value="Genomic_DNA"/>
</dbReference>
<organism evidence="3 4">
    <name type="scientific">Polytolypa hystricis (strain UAMH7299)</name>
    <dbReference type="NCBI Taxonomy" id="1447883"/>
    <lineage>
        <taxon>Eukaryota</taxon>
        <taxon>Fungi</taxon>
        <taxon>Dikarya</taxon>
        <taxon>Ascomycota</taxon>
        <taxon>Pezizomycotina</taxon>
        <taxon>Eurotiomycetes</taxon>
        <taxon>Eurotiomycetidae</taxon>
        <taxon>Onygenales</taxon>
        <taxon>Onygenales incertae sedis</taxon>
        <taxon>Polytolypa</taxon>
    </lineage>
</organism>
<evidence type="ECO:0000256" key="2">
    <source>
        <dbReference type="SAM" id="SignalP"/>
    </source>
</evidence>
<accession>A0A2B7YGN5</accession>
<keyword evidence="4" id="KW-1185">Reference proteome</keyword>
<reference evidence="3 4" key="1">
    <citation type="submission" date="2017-10" db="EMBL/GenBank/DDBJ databases">
        <title>Comparative genomics in systemic dimorphic fungi from Ajellomycetaceae.</title>
        <authorList>
            <person name="Munoz J.F."/>
            <person name="Mcewen J.G."/>
            <person name="Clay O.K."/>
            <person name="Cuomo C.A."/>
        </authorList>
    </citation>
    <scope>NUCLEOTIDE SEQUENCE [LARGE SCALE GENOMIC DNA]</scope>
    <source>
        <strain evidence="3 4">UAMH7299</strain>
    </source>
</reference>
<feature type="chain" id="PRO_5013197034" description="HNH nuclease domain-containing protein" evidence="2">
    <location>
        <begin position="25"/>
        <end position="352"/>
    </location>
</feature>